<dbReference type="PANTHER" id="PTHR13780">
    <property type="entry name" value="AMP-ACTIVATED PROTEIN KINASE, GAMMA REGULATORY SUBUNIT"/>
    <property type="match status" value="1"/>
</dbReference>
<name>A0A0G4HGC4_9ALVE</name>
<gene>
    <name evidence="5" type="ORF">Cvel_27169</name>
</gene>
<feature type="domain" description="CBS" evidence="4">
    <location>
        <begin position="201"/>
        <end position="265"/>
    </location>
</feature>
<dbReference type="PANTHER" id="PTHR13780:SF36">
    <property type="entry name" value="CBS DOMAIN-CONTAINING PROTEIN"/>
    <property type="match status" value="1"/>
</dbReference>
<dbReference type="InterPro" id="IPR050511">
    <property type="entry name" value="AMPK_gamma/SDS23_families"/>
</dbReference>
<sequence>MTTTSETLAKTRIQSLLEAPVSEVLDWLEPQETLIVSAEDSLLASCRSLHERGLRSCLIEGGAGGRHSILDMRDVNSLLVETIGVSEPPSASAPLSVEPSNPLSPQDLVKKLEGVKASQVANKSGKNHPVPFLASQPVKALIKNFSQGTRVPIVTSTDGAPTMTAGTGVRLLRVFSPVDLLSVMKKGNYLEDLQSTRDVPMTVALGQKPVSCITDEDSLFKAMYLLYKTGFSAMPIVDSSNPLHVISVLSVRDLKHLLLPDLLYLSPKCLTEPAMDFLTAVKRFEEKGRFPFMNVREDSSLQAAVAKLLAASVQRILLTDSRGQLSGVVSITDICRLLAELGSRAQSSASKEQEGEPPGGEMV</sequence>
<dbReference type="Gene3D" id="3.10.580.10">
    <property type="entry name" value="CBS-domain"/>
    <property type="match status" value="1"/>
</dbReference>
<evidence type="ECO:0000259" key="4">
    <source>
        <dbReference type="PROSITE" id="PS51371"/>
    </source>
</evidence>
<dbReference type="Pfam" id="PF00571">
    <property type="entry name" value="CBS"/>
    <property type="match status" value="2"/>
</dbReference>
<evidence type="ECO:0000313" key="5">
    <source>
        <dbReference type="EMBL" id="CEM42955.1"/>
    </source>
</evidence>
<dbReference type="InterPro" id="IPR046342">
    <property type="entry name" value="CBS_dom_sf"/>
</dbReference>
<protein>
    <recommendedName>
        <fullName evidence="4">CBS domain-containing protein</fullName>
    </recommendedName>
</protein>
<dbReference type="SMART" id="SM00116">
    <property type="entry name" value="CBS"/>
    <property type="match status" value="3"/>
</dbReference>
<dbReference type="AlphaFoldDB" id="A0A0G4HGC4"/>
<dbReference type="CDD" id="cd02205">
    <property type="entry name" value="CBS_pair_SF"/>
    <property type="match status" value="1"/>
</dbReference>
<dbReference type="InterPro" id="IPR000644">
    <property type="entry name" value="CBS_dom"/>
</dbReference>
<proteinExistence type="predicted"/>
<keyword evidence="2 3" id="KW-0129">CBS domain</keyword>
<evidence type="ECO:0000256" key="2">
    <source>
        <dbReference type="ARBA" id="ARBA00023122"/>
    </source>
</evidence>
<reference evidence="5" key="1">
    <citation type="submission" date="2014-11" db="EMBL/GenBank/DDBJ databases">
        <authorList>
            <person name="Otto D Thomas"/>
            <person name="Naeem Raeece"/>
        </authorList>
    </citation>
    <scope>NUCLEOTIDE SEQUENCE</scope>
</reference>
<keyword evidence="1" id="KW-0677">Repeat</keyword>
<dbReference type="PROSITE" id="PS51371">
    <property type="entry name" value="CBS"/>
    <property type="match status" value="2"/>
</dbReference>
<dbReference type="SUPFAM" id="SSF54631">
    <property type="entry name" value="CBS-domain pair"/>
    <property type="match status" value="1"/>
</dbReference>
<dbReference type="VEuPathDB" id="CryptoDB:Cvel_27169"/>
<accession>A0A0G4HGC4</accession>
<organism evidence="5">
    <name type="scientific">Chromera velia CCMP2878</name>
    <dbReference type="NCBI Taxonomy" id="1169474"/>
    <lineage>
        <taxon>Eukaryota</taxon>
        <taxon>Sar</taxon>
        <taxon>Alveolata</taxon>
        <taxon>Colpodellida</taxon>
        <taxon>Chromeraceae</taxon>
        <taxon>Chromera</taxon>
    </lineage>
</organism>
<evidence type="ECO:0000256" key="1">
    <source>
        <dbReference type="ARBA" id="ARBA00022737"/>
    </source>
</evidence>
<evidence type="ECO:0000256" key="3">
    <source>
        <dbReference type="PROSITE-ProRule" id="PRU00703"/>
    </source>
</evidence>
<dbReference type="PhylomeDB" id="A0A0G4HGC4"/>
<dbReference type="EMBL" id="CDMZ01002574">
    <property type="protein sequence ID" value="CEM42955.1"/>
    <property type="molecule type" value="Genomic_DNA"/>
</dbReference>
<feature type="domain" description="CBS" evidence="4">
    <location>
        <begin position="287"/>
        <end position="347"/>
    </location>
</feature>